<dbReference type="EMBL" id="CP011266">
    <property type="protein sequence ID" value="ALT69058.1"/>
    <property type="molecule type" value="Genomic_DNA"/>
</dbReference>
<gene>
    <name evidence="1" type="ORF">sm9_1277</name>
</gene>
<proteinExistence type="predicted"/>
<dbReference type="PATRIC" id="fig|230361.4.peg.1321"/>
<keyword evidence="2" id="KW-1185">Reference proteome</keyword>
<dbReference type="InterPro" id="IPR008964">
    <property type="entry name" value="Invasin/intimin_cell_adhesion"/>
</dbReference>
<organism evidence="1 2">
    <name type="scientific">Methanobrevibacter millerae</name>
    <dbReference type="NCBI Taxonomy" id="230361"/>
    <lineage>
        <taxon>Archaea</taxon>
        <taxon>Methanobacteriati</taxon>
        <taxon>Methanobacteriota</taxon>
        <taxon>Methanomada group</taxon>
        <taxon>Methanobacteria</taxon>
        <taxon>Methanobacteriales</taxon>
        <taxon>Methanobacteriaceae</taxon>
        <taxon>Methanobrevibacter</taxon>
    </lineage>
</organism>
<dbReference type="SUPFAM" id="SSF49373">
    <property type="entry name" value="Invasin/intimin cell-adhesion fragments"/>
    <property type="match status" value="1"/>
</dbReference>
<dbReference type="Proteomes" id="UP000067738">
    <property type="component" value="Chromosome"/>
</dbReference>
<reference evidence="1 2" key="1">
    <citation type="submission" date="2015-04" db="EMBL/GenBank/DDBJ databases">
        <title>The complete genome sequence of the rumen methanogen Methanobrevibacter millerae SM9.</title>
        <authorList>
            <person name="Leahy S.C."/>
            <person name="Kelly W.J."/>
            <person name="Pacheco D.M."/>
            <person name="Li D."/>
            <person name="Altermann E."/>
            <person name="Attwood G.T."/>
        </authorList>
    </citation>
    <scope>NUCLEOTIDE SEQUENCE [LARGE SCALE GENOMIC DNA]</scope>
    <source>
        <strain evidence="1 2">SM9</strain>
    </source>
</reference>
<dbReference type="Gene3D" id="2.60.40.10">
    <property type="entry name" value="Immunoglobulins"/>
    <property type="match status" value="1"/>
</dbReference>
<evidence type="ECO:0000313" key="1">
    <source>
        <dbReference type="EMBL" id="ALT69058.1"/>
    </source>
</evidence>
<name>A0A0U2V3M4_9EURY</name>
<dbReference type="AlphaFoldDB" id="A0A0U2V3M4"/>
<dbReference type="KEGG" id="mmil:sm9_1277"/>
<dbReference type="GeneID" id="26736229"/>
<evidence type="ECO:0000313" key="2">
    <source>
        <dbReference type="Proteomes" id="UP000067738"/>
    </source>
</evidence>
<accession>A0A0U2V3M4</accession>
<dbReference type="InterPro" id="IPR013783">
    <property type="entry name" value="Ig-like_fold"/>
</dbReference>
<sequence>MFVLSRSNELIASQITLNSNDAIYDGDYISIALSDDGGNPLANQVVYITIVDAKGTKNPQKVKTDGTGNGMLQLNEMAS</sequence>
<protein>
    <submittedName>
        <fullName evidence="1">Adhesin-like protein</fullName>
    </submittedName>
</protein>
<dbReference type="RefSeq" id="WP_058739319.1">
    <property type="nucleotide sequence ID" value="NZ_CP011266.1"/>
</dbReference>